<dbReference type="Proteomes" id="UP000602076">
    <property type="component" value="Unassembled WGS sequence"/>
</dbReference>
<proteinExistence type="predicted"/>
<evidence type="ECO:0000313" key="4">
    <source>
        <dbReference type="Proteomes" id="UP000602076"/>
    </source>
</evidence>
<dbReference type="InterPro" id="IPR000551">
    <property type="entry name" value="MerR-type_HTH_dom"/>
</dbReference>
<gene>
    <name evidence="3" type="ORF">IEO70_17450</name>
</gene>
<dbReference type="InterPro" id="IPR009061">
    <property type="entry name" value="DNA-bd_dom_put_sf"/>
</dbReference>
<name>A0A927HD21_9BACI</name>
<organism evidence="3 4">
    <name type="scientific">Peribacillus faecalis</name>
    <dbReference type="NCBI Taxonomy" id="2772559"/>
    <lineage>
        <taxon>Bacteria</taxon>
        <taxon>Bacillati</taxon>
        <taxon>Bacillota</taxon>
        <taxon>Bacilli</taxon>
        <taxon>Bacillales</taxon>
        <taxon>Bacillaceae</taxon>
        <taxon>Peribacillus</taxon>
    </lineage>
</organism>
<dbReference type="Gene3D" id="6.10.250.360">
    <property type="match status" value="1"/>
</dbReference>
<evidence type="ECO:0000313" key="3">
    <source>
        <dbReference type="EMBL" id="MBD3110121.1"/>
    </source>
</evidence>
<dbReference type="EMBL" id="JACXSI010000055">
    <property type="protein sequence ID" value="MBD3110121.1"/>
    <property type="molecule type" value="Genomic_DNA"/>
</dbReference>
<dbReference type="GO" id="GO:0003700">
    <property type="term" value="F:DNA-binding transcription factor activity"/>
    <property type="evidence" value="ECO:0007669"/>
    <property type="project" value="InterPro"/>
</dbReference>
<dbReference type="SUPFAM" id="SSF46955">
    <property type="entry name" value="Putative DNA-binding domain"/>
    <property type="match status" value="1"/>
</dbReference>
<dbReference type="CDD" id="cd01106">
    <property type="entry name" value="HTH_TipAL-Mta"/>
    <property type="match status" value="1"/>
</dbReference>
<reference evidence="3" key="1">
    <citation type="submission" date="2020-09" db="EMBL/GenBank/DDBJ databases">
        <title>Bacillus faecalis sp. nov., a moderately halophilic bacterium isolated from cow faeces.</title>
        <authorList>
            <person name="Jiang L."/>
            <person name="Lee J."/>
        </authorList>
    </citation>
    <scope>NUCLEOTIDE SEQUENCE</scope>
    <source>
        <strain evidence="3">AGMB 02131</strain>
    </source>
</reference>
<feature type="domain" description="HTH merR-type" evidence="2">
    <location>
        <begin position="4"/>
        <end position="72"/>
    </location>
</feature>
<keyword evidence="1" id="KW-0238">DNA-binding</keyword>
<dbReference type="AlphaFoldDB" id="A0A927HD21"/>
<dbReference type="GO" id="GO:0003677">
    <property type="term" value="F:DNA binding"/>
    <property type="evidence" value="ECO:0007669"/>
    <property type="project" value="UniProtKB-KW"/>
</dbReference>
<evidence type="ECO:0000256" key="1">
    <source>
        <dbReference type="ARBA" id="ARBA00023125"/>
    </source>
</evidence>
<dbReference type="InterPro" id="IPR047057">
    <property type="entry name" value="MerR_fam"/>
</dbReference>
<comment type="caution">
    <text evidence="3">The sequence shown here is derived from an EMBL/GenBank/DDBJ whole genome shotgun (WGS) entry which is preliminary data.</text>
</comment>
<dbReference type="Pfam" id="PF13411">
    <property type="entry name" value="MerR_1"/>
    <property type="match status" value="1"/>
</dbReference>
<evidence type="ECO:0000259" key="2">
    <source>
        <dbReference type="PROSITE" id="PS50937"/>
    </source>
</evidence>
<dbReference type="PANTHER" id="PTHR30204:SF96">
    <property type="entry name" value="CHROMOSOME-ANCHORING PROTEIN RACA"/>
    <property type="match status" value="1"/>
</dbReference>
<dbReference type="SMART" id="SM00422">
    <property type="entry name" value="HTH_MERR"/>
    <property type="match status" value="1"/>
</dbReference>
<sequence>MNEKFSIGQFSKKTGTTVRTLHYYDEIGLLIPELTASGRRIYNNGHLITLQKILTLKFLGYSLEDVKEFLQDESWDLRDSLTMQREMMVQKRKQLDHIIKALDHALHIVHGEEKIDPAIFVTIINGIQDEEEHKKWLNKVFPEHIVDGIYDIPDDQQREIEKVFAELIAEIKKMVQDKISPDDPKAIQIAKTLFELASELFGEDLLNIILSVNEDDIDEESVMPNPLNAEEEQWFKQAMGHFESQERKNK</sequence>
<protein>
    <submittedName>
        <fullName evidence="3">MerR family transcriptional regulator</fullName>
    </submittedName>
</protein>
<dbReference type="Gene3D" id="1.10.1660.10">
    <property type="match status" value="1"/>
</dbReference>
<dbReference type="RefSeq" id="WP_190999649.1">
    <property type="nucleotide sequence ID" value="NZ_JACXSI010000055.1"/>
</dbReference>
<keyword evidence="4" id="KW-1185">Reference proteome</keyword>
<dbReference type="PROSITE" id="PS50937">
    <property type="entry name" value="HTH_MERR_2"/>
    <property type="match status" value="1"/>
</dbReference>
<accession>A0A927HD21</accession>
<dbReference type="PANTHER" id="PTHR30204">
    <property type="entry name" value="REDOX-CYCLING DRUG-SENSING TRANSCRIPTIONAL ACTIVATOR SOXR"/>
    <property type="match status" value="1"/>
</dbReference>